<feature type="binding site" description="type 1 copper site" evidence="10">
    <location>
        <position position="127"/>
    </location>
    <ligand>
        <name>Cu cation</name>
        <dbReference type="ChEBI" id="CHEBI:23378"/>
        <label>1</label>
    </ligand>
</feature>
<evidence type="ECO:0000256" key="8">
    <source>
        <dbReference type="ARBA" id="ARBA00023008"/>
    </source>
</evidence>
<feature type="domain" description="Plastocyanin-like" evidence="11">
    <location>
        <begin position="76"/>
        <end position="187"/>
    </location>
</feature>
<dbReference type="Pfam" id="PF07732">
    <property type="entry name" value="Cu-oxidase_3"/>
    <property type="match status" value="1"/>
</dbReference>
<dbReference type="InterPro" id="IPR011707">
    <property type="entry name" value="Cu-oxidase-like_N"/>
</dbReference>
<keyword evidence="6" id="KW-0677">Repeat</keyword>
<dbReference type="GO" id="GO:0050421">
    <property type="term" value="F:nitrite reductase (NO-forming) activity"/>
    <property type="evidence" value="ECO:0007669"/>
    <property type="project" value="UniProtKB-EC"/>
</dbReference>
<organism evidence="12 13">
    <name type="scientific">Candidatus Nitrosocosmicus arcticus</name>
    <dbReference type="NCBI Taxonomy" id="2035267"/>
    <lineage>
        <taxon>Archaea</taxon>
        <taxon>Nitrososphaerota</taxon>
        <taxon>Nitrososphaeria</taxon>
        <taxon>Nitrososphaerales</taxon>
        <taxon>Nitrososphaeraceae</taxon>
        <taxon>Candidatus Nitrosocosmicus</taxon>
    </lineage>
</organism>
<protein>
    <recommendedName>
        <fullName evidence="4">Copper-containing nitrite reductase</fullName>
        <ecNumber evidence="3">1.7.2.1</ecNumber>
    </recommendedName>
</protein>
<gene>
    <name evidence="12" type="primary">nirK</name>
    <name evidence="12" type="ORF">NARC_70085</name>
</gene>
<dbReference type="OrthoDB" id="12293at2157"/>
<comment type="cofactor">
    <cofactor evidence="1 10">
        <name>Cu(+)</name>
        <dbReference type="ChEBI" id="CHEBI:49552"/>
    </cofactor>
</comment>
<dbReference type="PANTHER" id="PTHR11709">
    <property type="entry name" value="MULTI-COPPER OXIDASE"/>
    <property type="match status" value="1"/>
</dbReference>
<evidence type="ECO:0000256" key="1">
    <source>
        <dbReference type="ARBA" id="ARBA00001960"/>
    </source>
</evidence>
<evidence type="ECO:0000256" key="10">
    <source>
        <dbReference type="PIRSR" id="PIRSR601287-1"/>
    </source>
</evidence>
<comment type="subunit">
    <text evidence="2">Homotrimer.</text>
</comment>
<proteinExistence type="predicted"/>
<evidence type="ECO:0000256" key="4">
    <source>
        <dbReference type="ARBA" id="ARBA00017290"/>
    </source>
</evidence>
<evidence type="ECO:0000259" key="11">
    <source>
        <dbReference type="Pfam" id="PF07732"/>
    </source>
</evidence>
<evidence type="ECO:0000256" key="6">
    <source>
        <dbReference type="ARBA" id="ARBA00022737"/>
    </source>
</evidence>
<evidence type="ECO:0000256" key="5">
    <source>
        <dbReference type="ARBA" id="ARBA00022723"/>
    </source>
</evidence>
<dbReference type="Proteomes" id="UP000315289">
    <property type="component" value="Unassembled WGS sequence"/>
</dbReference>
<feature type="binding site" description="type 2 copper site" evidence="10">
    <location>
        <position position="173"/>
    </location>
    <ligand>
        <name>Cu cation</name>
        <dbReference type="ChEBI" id="CHEBI:23378"/>
        <label>2</label>
    </ligand>
</feature>
<evidence type="ECO:0000256" key="7">
    <source>
        <dbReference type="ARBA" id="ARBA00023002"/>
    </source>
</evidence>
<evidence type="ECO:0000256" key="2">
    <source>
        <dbReference type="ARBA" id="ARBA00011233"/>
    </source>
</evidence>
<evidence type="ECO:0000313" key="13">
    <source>
        <dbReference type="Proteomes" id="UP000315289"/>
    </source>
</evidence>
<sequence length="408" mass="43299">MKSTLAIFALSAVLMSGLVLLPGINMKSFAISNDQGQLTLADMNLVMGGSFQQISTEEASESEAPVKNVTFVAVEKNLTLPGGQSIAALTWNGTIPGPTVRVTQGDVLNINIINHPNNTLIHSLDHHASTLSAVPNFGPINVSDSKQYSFVASQPGFFKYHCEGNAVLTMDQHVFQGMVGGVIVDPQVGYTGYEGVAVENGTNAITTADVDADAKEVAFQFSEYYLDPSGQYDAAAMFAHAPTASWINGIPFGYDPVITKTANATTLFFKQGDHVRFFLLNHGDLPTNFHIVGEMLDRVTDGSIVSGIGKQTYTVGGSNDAIVDVVFDQPGVYAFVNHDYSQLFKGQAGLVVVDGPDNGTSNLLGLTDDSNPSNAIPPTGENSIPVNVKPYMLGTPLAWNGQNTSSTT</sequence>
<feature type="binding site" description="type 1 copper site" evidence="10">
    <location>
        <position position="122"/>
    </location>
    <ligand>
        <name>Cu cation</name>
        <dbReference type="ChEBI" id="CHEBI:23378"/>
        <label>1</label>
    </ligand>
</feature>
<feature type="binding site" description="type 1 copper site" evidence="10">
    <location>
        <position position="338"/>
    </location>
    <ligand>
        <name>Cu cation</name>
        <dbReference type="ChEBI" id="CHEBI:23378"/>
        <label>1</label>
    </ligand>
</feature>
<evidence type="ECO:0000256" key="3">
    <source>
        <dbReference type="ARBA" id="ARBA00011882"/>
    </source>
</evidence>
<comment type="caution">
    <text evidence="12">The sequence shown here is derived from an EMBL/GenBank/DDBJ whole genome shotgun (WGS) entry which is preliminary data.</text>
</comment>
<dbReference type="SUPFAM" id="SSF49503">
    <property type="entry name" value="Cupredoxins"/>
    <property type="match status" value="2"/>
</dbReference>
<feature type="binding site" description="type 1 copper site" evidence="10">
    <location>
        <position position="178"/>
    </location>
    <ligand>
        <name>Cu cation</name>
        <dbReference type="ChEBI" id="CHEBI:23378"/>
        <label>1</label>
    </ligand>
</feature>
<dbReference type="GO" id="GO:0005507">
    <property type="term" value="F:copper ion binding"/>
    <property type="evidence" value="ECO:0007669"/>
    <property type="project" value="InterPro"/>
</dbReference>
<keyword evidence="5 10" id="KW-0479">Metal-binding</keyword>
<keyword evidence="13" id="KW-1185">Reference proteome</keyword>
<reference evidence="12 13" key="1">
    <citation type="journal article" date="2019" name="Front. Microbiol.">
        <title>Ammonia Oxidation by the Arctic Terrestrial Thaumarchaeote Candidatus Nitrosocosmicus arcticus Is Stimulated by Increasing Temperatures.</title>
        <authorList>
            <person name="Alves R.J.E."/>
            <person name="Kerou M."/>
            <person name="Zappe A."/>
            <person name="Bittner R."/>
            <person name="Abby S.S."/>
            <person name="Schmidt H.A."/>
            <person name="Pfeifer K."/>
            <person name="Schleper C."/>
        </authorList>
    </citation>
    <scope>NUCLEOTIDE SEQUENCE [LARGE SCALE GENOMIC DNA]</scope>
    <source>
        <strain evidence="12 13">Kfb</strain>
    </source>
</reference>
<comment type="cofactor">
    <cofactor evidence="10">
        <name>Cu(2+)</name>
        <dbReference type="ChEBI" id="CHEBI:29036"/>
    </cofactor>
</comment>
<dbReference type="Gene3D" id="2.60.40.420">
    <property type="entry name" value="Cupredoxins - blue copper proteins"/>
    <property type="match status" value="2"/>
</dbReference>
<evidence type="ECO:0000256" key="9">
    <source>
        <dbReference type="ARBA" id="ARBA00049340"/>
    </source>
</evidence>
<keyword evidence="7" id="KW-0560">Oxidoreductase</keyword>
<dbReference type="PRINTS" id="PR00695">
    <property type="entry name" value="CUNO2RDTASE"/>
</dbReference>
<dbReference type="EC" id="1.7.2.1" evidence="3"/>
<comment type="catalytic activity">
    <reaction evidence="9">
        <text>nitric oxide + Fe(III)-[cytochrome c] + H2O = Fe(II)-[cytochrome c] + nitrite + 2 H(+)</text>
        <dbReference type="Rhea" id="RHEA:15233"/>
        <dbReference type="Rhea" id="RHEA-COMP:10350"/>
        <dbReference type="Rhea" id="RHEA-COMP:14399"/>
        <dbReference type="ChEBI" id="CHEBI:15377"/>
        <dbReference type="ChEBI" id="CHEBI:15378"/>
        <dbReference type="ChEBI" id="CHEBI:16301"/>
        <dbReference type="ChEBI" id="CHEBI:16480"/>
        <dbReference type="ChEBI" id="CHEBI:29033"/>
        <dbReference type="ChEBI" id="CHEBI:29034"/>
        <dbReference type="EC" id="1.7.2.1"/>
    </reaction>
</comment>
<feature type="binding site" description="type 1 copper site" evidence="10">
    <location>
        <position position="162"/>
    </location>
    <ligand>
        <name>Cu cation</name>
        <dbReference type="ChEBI" id="CHEBI:23378"/>
        <label>1</label>
    </ligand>
</feature>
<dbReference type="AlphaFoldDB" id="A0A557SV68"/>
<dbReference type="InterPro" id="IPR001287">
    <property type="entry name" value="NO2-reductase_Cu"/>
</dbReference>
<dbReference type="EMBL" id="VOAH01000007">
    <property type="protein sequence ID" value="TVP40507.1"/>
    <property type="molecule type" value="Genomic_DNA"/>
</dbReference>
<evidence type="ECO:0000313" key="12">
    <source>
        <dbReference type="EMBL" id="TVP40507.1"/>
    </source>
</evidence>
<name>A0A557SV68_9ARCH</name>
<dbReference type="InterPro" id="IPR045087">
    <property type="entry name" value="Cu-oxidase_fam"/>
</dbReference>
<keyword evidence="8 10" id="KW-0186">Copper</keyword>
<dbReference type="InterPro" id="IPR008972">
    <property type="entry name" value="Cupredoxin"/>
</dbReference>
<dbReference type="PANTHER" id="PTHR11709:SF482">
    <property type="entry name" value="COPPER-CONTAINING NITRITE REDUCTASE"/>
    <property type="match status" value="1"/>
</dbReference>
<accession>A0A557SV68</accession>
<dbReference type="RefSeq" id="WP_144730682.1">
    <property type="nucleotide sequence ID" value="NZ_ML675583.1"/>
</dbReference>
<feature type="binding site" description="type 1 copper site" evidence="10">
    <location>
        <position position="161"/>
    </location>
    <ligand>
        <name>Cu cation</name>
        <dbReference type="ChEBI" id="CHEBI:23378"/>
        <label>1</label>
    </ligand>
</feature>